<sequence length="548" mass="61699">MNRFLMSLVMFASAHGVCTQASATAALASTPPNIVVILADDMGWSDIGSYGGEIPTPHLDSLAENGLRFSNFYNSARCSPTRASLLTGLYPHQAGMGHLATQFVKKESKGTLGILHDRAVTMAEVLNDAGYFTAMTGKWHLGFERGITPWGEGFQRSLNLPRGAIYFPNQSMHKKDPKNFELHLNGKAIANDAEVLGQKDWYGTDLWTDFGIKFIKEAQQEDKPFFLYLAHVAPHFPVMAPQKDIEQFRGKYMEGWHKIRHDRYQRQIKMGLIDKSWALTEELPEVQHWDELPLEKQQRYDQLMAVYAAAVSRMDQSVGRLVHYLEQTDQLDNTLILFLSDNGSSAEGGPRARMGGKGPMGGPQSNLFIGMNWATVHNTPFTLFKHFTHEGGIATPLIAHWPNGIEKSLNGTIDSTPGHVVDVMATAVDLSKSTYPKTFNGHEILPMSGASLLPIFKGNEFKRAEPIFFEHEGNRAVRDGHWKVVSRNYQPWELYDMTADRTEMNNIANKYPERVKAMAVQYNEWAERSFVDSFFHEARNNWGSIAKQ</sequence>
<comment type="similarity">
    <text evidence="1">Belongs to the sulfatase family.</text>
</comment>
<dbReference type="Pfam" id="PF00884">
    <property type="entry name" value="Sulfatase"/>
    <property type="match status" value="1"/>
</dbReference>
<gene>
    <name evidence="5" type="ORF">NAF29_03360</name>
</gene>
<dbReference type="InterPro" id="IPR050738">
    <property type="entry name" value="Sulfatase"/>
</dbReference>
<dbReference type="PANTHER" id="PTHR42693">
    <property type="entry name" value="ARYLSULFATASE FAMILY MEMBER"/>
    <property type="match status" value="1"/>
</dbReference>
<keyword evidence="6" id="KW-1185">Reference proteome</keyword>
<accession>A0AA41W4P3</accession>
<dbReference type="RefSeq" id="WP_251260070.1">
    <property type="nucleotide sequence ID" value="NZ_JAMQGP010000001.1"/>
</dbReference>
<dbReference type="FunFam" id="3.40.720.10:FF:000047">
    <property type="entry name" value="Arylsulfatase"/>
    <property type="match status" value="1"/>
</dbReference>
<dbReference type="InterPro" id="IPR000917">
    <property type="entry name" value="Sulfatase_N"/>
</dbReference>
<organism evidence="5 6">
    <name type="scientific">Echinimonas agarilytica</name>
    <dbReference type="NCBI Taxonomy" id="1215918"/>
    <lineage>
        <taxon>Bacteria</taxon>
        <taxon>Pseudomonadati</taxon>
        <taxon>Pseudomonadota</taxon>
        <taxon>Gammaproteobacteria</taxon>
        <taxon>Alteromonadales</taxon>
        <taxon>Echinimonadaceae</taxon>
        <taxon>Echinimonas</taxon>
    </lineage>
</organism>
<evidence type="ECO:0000256" key="1">
    <source>
        <dbReference type="ARBA" id="ARBA00008779"/>
    </source>
</evidence>
<dbReference type="SUPFAM" id="SSF53649">
    <property type="entry name" value="Alkaline phosphatase-like"/>
    <property type="match status" value="1"/>
</dbReference>
<dbReference type="Gene3D" id="3.30.1120.10">
    <property type="match status" value="1"/>
</dbReference>
<dbReference type="PANTHER" id="PTHR42693:SF53">
    <property type="entry name" value="ENDO-4-O-SULFATASE"/>
    <property type="match status" value="1"/>
</dbReference>
<evidence type="ECO:0000313" key="6">
    <source>
        <dbReference type="Proteomes" id="UP001165393"/>
    </source>
</evidence>
<keyword evidence="2" id="KW-0378">Hydrolase</keyword>
<dbReference type="GO" id="GO:0004065">
    <property type="term" value="F:arylsulfatase activity"/>
    <property type="evidence" value="ECO:0007669"/>
    <property type="project" value="TreeGrafter"/>
</dbReference>
<dbReference type="EMBL" id="JAMQGP010000001">
    <property type="protein sequence ID" value="MCM2678710.1"/>
    <property type="molecule type" value="Genomic_DNA"/>
</dbReference>
<dbReference type="Gene3D" id="3.40.720.10">
    <property type="entry name" value="Alkaline Phosphatase, subunit A"/>
    <property type="match status" value="1"/>
</dbReference>
<reference evidence="5 6" key="1">
    <citation type="journal article" date="2013" name="Antonie Van Leeuwenhoek">
        <title>Echinimonas agarilytica gen. nov., sp. nov., a new gammaproteobacterium isolated from the sea urchin Strongylocentrotus intermedius.</title>
        <authorList>
            <person name="Nedashkovskaya O.I."/>
            <person name="Stenkova A.M."/>
            <person name="Zhukova N.V."/>
            <person name="Van Trappen S."/>
            <person name="Lee J.S."/>
            <person name="Kim S.B."/>
        </authorList>
    </citation>
    <scope>NUCLEOTIDE SEQUENCE [LARGE SCALE GENOMIC DNA]</scope>
    <source>
        <strain evidence="5 6">KMM 6351</strain>
    </source>
</reference>
<evidence type="ECO:0000256" key="2">
    <source>
        <dbReference type="ARBA" id="ARBA00022801"/>
    </source>
</evidence>
<feature type="chain" id="PRO_5041405823" evidence="3">
    <location>
        <begin position="29"/>
        <end position="548"/>
    </location>
</feature>
<dbReference type="CDD" id="cd16025">
    <property type="entry name" value="PAS_like"/>
    <property type="match status" value="1"/>
</dbReference>
<feature type="domain" description="Sulfatase N-terminal" evidence="4">
    <location>
        <begin position="32"/>
        <end position="430"/>
    </location>
</feature>
<evidence type="ECO:0000259" key="4">
    <source>
        <dbReference type="Pfam" id="PF00884"/>
    </source>
</evidence>
<comment type="caution">
    <text evidence="5">The sequence shown here is derived from an EMBL/GenBank/DDBJ whole genome shotgun (WGS) entry which is preliminary data.</text>
</comment>
<evidence type="ECO:0000256" key="3">
    <source>
        <dbReference type="SAM" id="SignalP"/>
    </source>
</evidence>
<evidence type="ECO:0000313" key="5">
    <source>
        <dbReference type="EMBL" id="MCM2678710.1"/>
    </source>
</evidence>
<keyword evidence="3" id="KW-0732">Signal</keyword>
<dbReference type="AlphaFoldDB" id="A0AA41W4P3"/>
<dbReference type="Proteomes" id="UP001165393">
    <property type="component" value="Unassembled WGS sequence"/>
</dbReference>
<protein>
    <submittedName>
        <fullName evidence="5">Arylsulfatase</fullName>
    </submittedName>
</protein>
<name>A0AA41W4P3_9GAMM</name>
<feature type="signal peptide" evidence="3">
    <location>
        <begin position="1"/>
        <end position="28"/>
    </location>
</feature>
<proteinExistence type="inferred from homology"/>
<dbReference type="InterPro" id="IPR017850">
    <property type="entry name" value="Alkaline_phosphatase_core_sf"/>
</dbReference>